<dbReference type="SMR" id="G4YQ78"/>
<feature type="compositionally biased region" description="Basic and acidic residues" evidence="1">
    <location>
        <begin position="1"/>
        <end position="33"/>
    </location>
</feature>
<feature type="region of interest" description="Disordered" evidence="1">
    <location>
        <begin position="1"/>
        <end position="51"/>
    </location>
</feature>
<dbReference type="Proteomes" id="UP000002640">
    <property type="component" value="Unassembled WGS sequence"/>
</dbReference>
<gene>
    <name evidence="2" type="ORF">PHYSODRAFT_323092</name>
</gene>
<reference evidence="2 3" key="1">
    <citation type="journal article" date="2006" name="Science">
        <title>Phytophthora genome sequences uncover evolutionary origins and mechanisms of pathogenesis.</title>
        <authorList>
            <person name="Tyler B.M."/>
            <person name="Tripathy S."/>
            <person name="Zhang X."/>
            <person name="Dehal P."/>
            <person name="Jiang R.H."/>
            <person name="Aerts A."/>
            <person name="Arredondo F.D."/>
            <person name="Baxter L."/>
            <person name="Bensasson D."/>
            <person name="Beynon J.L."/>
            <person name="Chapman J."/>
            <person name="Damasceno C.M."/>
            <person name="Dorrance A.E."/>
            <person name="Dou D."/>
            <person name="Dickerman A.W."/>
            <person name="Dubchak I.L."/>
            <person name="Garbelotto M."/>
            <person name="Gijzen M."/>
            <person name="Gordon S.G."/>
            <person name="Govers F."/>
            <person name="Grunwald N.J."/>
            <person name="Huang W."/>
            <person name="Ivors K.L."/>
            <person name="Jones R.W."/>
            <person name="Kamoun S."/>
            <person name="Krampis K."/>
            <person name="Lamour K.H."/>
            <person name="Lee M.K."/>
            <person name="McDonald W.H."/>
            <person name="Medina M."/>
            <person name="Meijer H.J."/>
            <person name="Nordberg E.K."/>
            <person name="Maclean D.J."/>
            <person name="Ospina-Giraldo M.D."/>
            <person name="Morris P.F."/>
            <person name="Phuntumart V."/>
            <person name="Putnam N.H."/>
            <person name="Rash S."/>
            <person name="Rose J.K."/>
            <person name="Sakihama Y."/>
            <person name="Salamov A.A."/>
            <person name="Savidor A."/>
            <person name="Scheuring C.F."/>
            <person name="Smith B.M."/>
            <person name="Sobral B.W."/>
            <person name="Terry A."/>
            <person name="Torto-Alalibo T.A."/>
            <person name="Win J."/>
            <person name="Xu Z."/>
            <person name="Zhang H."/>
            <person name="Grigoriev I.V."/>
            <person name="Rokhsar D.S."/>
            <person name="Boore J.L."/>
        </authorList>
    </citation>
    <scope>NUCLEOTIDE SEQUENCE [LARGE SCALE GENOMIC DNA]</scope>
    <source>
        <strain evidence="2 3">P6497</strain>
    </source>
</reference>
<protein>
    <submittedName>
        <fullName evidence="2">Uncharacterized protein</fullName>
    </submittedName>
</protein>
<evidence type="ECO:0000313" key="2">
    <source>
        <dbReference type="EMBL" id="EGZ29582.1"/>
    </source>
</evidence>
<dbReference type="EMBL" id="JH159151">
    <property type="protein sequence ID" value="EGZ29582.1"/>
    <property type="molecule type" value="Genomic_DNA"/>
</dbReference>
<keyword evidence="3" id="KW-1185">Reference proteome</keyword>
<organism evidence="2 3">
    <name type="scientific">Phytophthora sojae (strain P6497)</name>
    <name type="common">Soybean stem and root rot agent</name>
    <name type="synonym">Phytophthora megasperma f. sp. glycines</name>
    <dbReference type="NCBI Taxonomy" id="1094619"/>
    <lineage>
        <taxon>Eukaryota</taxon>
        <taxon>Sar</taxon>
        <taxon>Stramenopiles</taxon>
        <taxon>Oomycota</taxon>
        <taxon>Peronosporomycetes</taxon>
        <taxon>Peronosporales</taxon>
        <taxon>Peronosporaceae</taxon>
        <taxon>Phytophthora</taxon>
    </lineage>
</organism>
<proteinExistence type="predicted"/>
<name>G4YQ78_PHYSP</name>
<dbReference type="GeneID" id="20644900"/>
<sequence length="83" mass="9569">MARRQETRVLLRRPVQEKAEQQQQRQREHKEYEQPPAVRGHHRELPAVGGGRLRRVLPADVAKRIASILTRRAGEDTKNGGGW</sequence>
<dbReference type="KEGG" id="psoj:PHYSODRAFT_323092"/>
<dbReference type="AlphaFoldDB" id="G4YQ78"/>
<dbReference type="RefSeq" id="XP_009516857.1">
    <property type="nucleotide sequence ID" value="XM_009518562.1"/>
</dbReference>
<accession>G4YQ78</accession>
<dbReference type="InParanoid" id="G4YQ78"/>
<evidence type="ECO:0000313" key="3">
    <source>
        <dbReference type="Proteomes" id="UP000002640"/>
    </source>
</evidence>
<evidence type="ECO:0000256" key="1">
    <source>
        <dbReference type="SAM" id="MobiDB-lite"/>
    </source>
</evidence>